<evidence type="ECO:0000259" key="10">
    <source>
        <dbReference type="PROSITE" id="PS51324"/>
    </source>
</evidence>
<evidence type="ECO:0000313" key="12">
    <source>
        <dbReference type="Proteomes" id="UP000887566"/>
    </source>
</evidence>
<dbReference type="FunFam" id="1.20.120.310:FF:000005">
    <property type="entry name" value="Sulfhydryl oxidase"/>
    <property type="match status" value="1"/>
</dbReference>
<dbReference type="InterPro" id="IPR017937">
    <property type="entry name" value="Thioredoxin_CS"/>
</dbReference>
<feature type="chain" id="PRO_5037287041" description="Sulfhydryl oxidase" evidence="9">
    <location>
        <begin position="23"/>
        <end position="591"/>
    </location>
</feature>
<dbReference type="SUPFAM" id="SSF69000">
    <property type="entry name" value="FAD-dependent thiol oxidase"/>
    <property type="match status" value="1"/>
</dbReference>
<keyword evidence="5 8" id="KW-0560">Oxidoreductase</keyword>
<dbReference type="Pfam" id="PF00085">
    <property type="entry name" value="Thioredoxin"/>
    <property type="match status" value="1"/>
</dbReference>
<keyword evidence="3 9" id="KW-0732">Signal</keyword>
<evidence type="ECO:0000256" key="6">
    <source>
        <dbReference type="ARBA" id="ARBA00023157"/>
    </source>
</evidence>
<dbReference type="InterPro" id="IPR017905">
    <property type="entry name" value="ERV/ALR_sulphydryl_oxidase"/>
</dbReference>
<comment type="cofactor">
    <cofactor evidence="1 8">
        <name>FAD</name>
        <dbReference type="ChEBI" id="CHEBI:57692"/>
    </cofactor>
</comment>
<dbReference type="AlphaFoldDB" id="A0A914W8T5"/>
<dbReference type="PROSITE" id="PS51352">
    <property type="entry name" value="THIOREDOXIN_2"/>
    <property type="match status" value="1"/>
</dbReference>
<dbReference type="EC" id="1.8.3.2" evidence="8"/>
<dbReference type="PANTHER" id="PTHR22897">
    <property type="entry name" value="QUIESCIN Q6-RELATED SULFHYDRYL OXIDASE"/>
    <property type="match status" value="1"/>
</dbReference>
<keyword evidence="2 8" id="KW-0285">Flavoprotein</keyword>
<evidence type="ECO:0000256" key="9">
    <source>
        <dbReference type="SAM" id="SignalP"/>
    </source>
</evidence>
<evidence type="ECO:0000256" key="3">
    <source>
        <dbReference type="ARBA" id="ARBA00022729"/>
    </source>
</evidence>
<feature type="domain" description="Thioredoxin" evidence="11">
    <location>
        <begin position="7"/>
        <end position="157"/>
    </location>
</feature>
<evidence type="ECO:0000313" key="13">
    <source>
        <dbReference type="WBParaSite" id="PSAMB.scaffold3478size18108.g21597.t1"/>
    </source>
</evidence>
<accession>A0A914W8T5</accession>
<dbReference type="Pfam" id="PF04777">
    <property type="entry name" value="Evr1_Alr"/>
    <property type="match status" value="1"/>
</dbReference>
<feature type="domain" description="ERV/ALR sulfhydryl oxidase" evidence="10">
    <location>
        <begin position="434"/>
        <end position="543"/>
    </location>
</feature>
<dbReference type="InterPro" id="IPR039798">
    <property type="entry name" value="Sulfhydryl_oxidase"/>
</dbReference>
<dbReference type="Gene3D" id="3.40.30.10">
    <property type="entry name" value="Glutaredoxin"/>
    <property type="match status" value="2"/>
</dbReference>
<dbReference type="Gene3D" id="1.20.120.310">
    <property type="entry name" value="ERV/ALR sulfhydryl oxidase domain"/>
    <property type="match status" value="1"/>
</dbReference>
<keyword evidence="7" id="KW-0325">Glycoprotein</keyword>
<dbReference type="Proteomes" id="UP000887566">
    <property type="component" value="Unplaced"/>
</dbReference>
<reference evidence="13" key="1">
    <citation type="submission" date="2022-11" db="UniProtKB">
        <authorList>
            <consortium name="WormBaseParasite"/>
        </authorList>
    </citation>
    <scope>IDENTIFICATION</scope>
</reference>
<dbReference type="PANTHER" id="PTHR22897:SF20">
    <property type="entry name" value="SULFHYDRYL OXIDASE"/>
    <property type="match status" value="1"/>
</dbReference>
<dbReference type="InterPro" id="IPR036249">
    <property type="entry name" value="Thioredoxin-like_sf"/>
</dbReference>
<evidence type="ECO:0000256" key="2">
    <source>
        <dbReference type="ARBA" id="ARBA00022630"/>
    </source>
</evidence>
<organism evidence="12 13">
    <name type="scientific">Plectus sambesii</name>
    <dbReference type="NCBI Taxonomy" id="2011161"/>
    <lineage>
        <taxon>Eukaryota</taxon>
        <taxon>Metazoa</taxon>
        <taxon>Ecdysozoa</taxon>
        <taxon>Nematoda</taxon>
        <taxon>Chromadorea</taxon>
        <taxon>Plectida</taxon>
        <taxon>Plectina</taxon>
        <taxon>Plectoidea</taxon>
        <taxon>Plectidae</taxon>
        <taxon>Plectus</taxon>
    </lineage>
</organism>
<dbReference type="GO" id="GO:0003756">
    <property type="term" value="F:protein disulfide isomerase activity"/>
    <property type="evidence" value="ECO:0007669"/>
    <property type="project" value="TreeGrafter"/>
</dbReference>
<keyword evidence="4 8" id="KW-0274">FAD</keyword>
<sequence>MAAQYLLRSSSLIPLLAMVSLATKVDYGYVPRGDSPRLYDEVLEPIVQLDEDTFADTVYNSDTAYFIEYYADWCGYCRRFVPHFSEFAEAVRLWSPIMKVAVINCADSYNKGVCKDNNITMYPTNKYIPRGSSGATDAIDIAELYKHPETMIDEIAIQVQEDYMRGRHADWPNFEWLGKTGTYGELWTGVPDTVQHYAVLFDESENGNNSMKLMLELSKYRSQLATRRSTPSNELANLMQVKDFPAVVVFKRSSASAAYGFMLDETAYEKLENIATTGDPMISVVSTTTRMSTTTTMASWSCQLNPNRCAELYFVSETDMLKAMYNALYNDVPRAGGNFTGANLTALNNFVDLLANYFPTQQGSSSRLGGGNGNTTLKQSSLARQVFSELRDFLKSNASNGVLSTRDWEHKFEELEKKHQMPFERNASYEHCRGSVSMFRGYTCGLWTTFHTLTIQAYMSNQNNASFQPLPVLKAIQGWVEHFFGCRSCREHFMEMTTKTFPMEAKVKKADDVFLYLWQAHNTVNARLKADLTEDPEFPKYQFPAQFLCNNCSSRNDIFDDRAVTNFLVNYYTTIKPYDERDNAATRVTLP</sequence>
<dbReference type="InterPro" id="IPR042568">
    <property type="entry name" value="QSOX_FAD-bd_sf"/>
</dbReference>
<dbReference type="InterPro" id="IPR036774">
    <property type="entry name" value="ERV/ALR_sulphydryl_oxid_sf"/>
</dbReference>
<dbReference type="Gene3D" id="1.20.120.1960">
    <property type="entry name" value="QSOX sulfhydryl oxidase domain"/>
    <property type="match status" value="1"/>
</dbReference>
<proteinExistence type="predicted"/>
<dbReference type="GO" id="GO:0016971">
    <property type="term" value="F:flavin-dependent sulfhydryl oxidase activity"/>
    <property type="evidence" value="ECO:0007669"/>
    <property type="project" value="InterPro"/>
</dbReference>
<evidence type="ECO:0000259" key="11">
    <source>
        <dbReference type="PROSITE" id="PS51352"/>
    </source>
</evidence>
<evidence type="ECO:0000256" key="8">
    <source>
        <dbReference type="RuleBase" id="RU371123"/>
    </source>
</evidence>
<dbReference type="InterPro" id="IPR013766">
    <property type="entry name" value="Thioredoxin_domain"/>
</dbReference>
<dbReference type="WBParaSite" id="PSAMB.scaffold3478size18108.g21597.t1">
    <property type="protein sequence ID" value="PSAMB.scaffold3478size18108.g21597.t1"/>
    <property type="gene ID" value="PSAMB.scaffold3478size18108.g21597"/>
</dbReference>
<keyword evidence="6" id="KW-1015">Disulfide bond</keyword>
<name>A0A914W8T5_9BILA</name>
<evidence type="ECO:0000256" key="5">
    <source>
        <dbReference type="ARBA" id="ARBA00023002"/>
    </source>
</evidence>
<dbReference type="GO" id="GO:0000139">
    <property type="term" value="C:Golgi membrane"/>
    <property type="evidence" value="ECO:0007669"/>
    <property type="project" value="TreeGrafter"/>
</dbReference>
<keyword evidence="12" id="KW-1185">Reference proteome</keyword>
<feature type="signal peptide" evidence="9">
    <location>
        <begin position="1"/>
        <end position="22"/>
    </location>
</feature>
<dbReference type="GO" id="GO:0006457">
    <property type="term" value="P:protein folding"/>
    <property type="evidence" value="ECO:0007669"/>
    <property type="project" value="TreeGrafter"/>
</dbReference>
<evidence type="ECO:0000256" key="1">
    <source>
        <dbReference type="ARBA" id="ARBA00001974"/>
    </source>
</evidence>
<comment type="catalytic activity">
    <reaction evidence="8">
        <text>2 R'C(R)SH + O2 = R'C(R)S-S(R)CR' + H2O2</text>
        <dbReference type="Rhea" id="RHEA:17357"/>
        <dbReference type="ChEBI" id="CHEBI:15379"/>
        <dbReference type="ChEBI" id="CHEBI:16240"/>
        <dbReference type="ChEBI" id="CHEBI:16520"/>
        <dbReference type="ChEBI" id="CHEBI:17412"/>
        <dbReference type="EC" id="1.8.3.2"/>
    </reaction>
</comment>
<evidence type="ECO:0000256" key="7">
    <source>
        <dbReference type="ARBA" id="ARBA00023180"/>
    </source>
</evidence>
<dbReference type="PROSITE" id="PS00194">
    <property type="entry name" value="THIOREDOXIN_1"/>
    <property type="match status" value="1"/>
</dbReference>
<protein>
    <recommendedName>
        <fullName evidence="8">Sulfhydryl oxidase</fullName>
        <ecNumber evidence="8">1.8.3.2</ecNumber>
    </recommendedName>
</protein>
<dbReference type="GO" id="GO:0005615">
    <property type="term" value="C:extracellular space"/>
    <property type="evidence" value="ECO:0007669"/>
    <property type="project" value="TreeGrafter"/>
</dbReference>
<dbReference type="PROSITE" id="PS51324">
    <property type="entry name" value="ERV_ALR"/>
    <property type="match status" value="1"/>
</dbReference>
<evidence type="ECO:0000256" key="4">
    <source>
        <dbReference type="ARBA" id="ARBA00022827"/>
    </source>
</evidence>
<dbReference type="SUPFAM" id="SSF52833">
    <property type="entry name" value="Thioredoxin-like"/>
    <property type="match status" value="1"/>
</dbReference>